<reference evidence="1" key="1">
    <citation type="journal article" date="2023" name="Mol. Phylogenet. Evol.">
        <title>Genome-scale phylogeny and comparative genomics of the fungal order Sordariales.</title>
        <authorList>
            <person name="Hensen N."/>
            <person name="Bonometti L."/>
            <person name="Westerberg I."/>
            <person name="Brannstrom I.O."/>
            <person name="Guillou S."/>
            <person name="Cros-Aarteil S."/>
            <person name="Calhoun S."/>
            <person name="Haridas S."/>
            <person name="Kuo A."/>
            <person name="Mondo S."/>
            <person name="Pangilinan J."/>
            <person name="Riley R."/>
            <person name="LaButti K."/>
            <person name="Andreopoulos B."/>
            <person name="Lipzen A."/>
            <person name="Chen C."/>
            <person name="Yan M."/>
            <person name="Daum C."/>
            <person name="Ng V."/>
            <person name="Clum A."/>
            <person name="Steindorff A."/>
            <person name="Ohm R.A."/>
            <person name="Martin F."/>
            <person name="Silar P."/>
            <person name="Natvig D.O."/>
            <person name="Lalanne C."/>
            <person name="Gautier V."/>
            <person name="Ament-Velasquez S.L."/>
            <person name="Kruys A."/>
            <person name="Hutchinson M.I."/>
            <person name="Powell A.J."/>
            <person name="Barry K."/>
            <person name="Miller A.N."/>
            <person name="Grigoriev I.V."/>
            <person name="Debuchy R."/>
            <person name="Gladieux P."/>
            <person name="Hiltunen Thoren M."/>
            <person name="Johannesson H."/>
        </authorList>
    </citation>
    <scope>NUCLEOTIDE SEQUENCE</scope>
    <source>
        <strain evidence="1">CBS 731.68</strain>
    </source>
</reference>
<accession>A0AAN6Z7A8</accession>
<dbReference type="Proteomes" id="UP001302602">
    <property type="component" value="Unassembled WGS sequence"/>
</dbReference>
<proteinExistence type="predicted"/>
<evidence type="ECO:0000313" key="2">
    <source>
        <dbReference type="Proteomes" id="UP001302602"/>
    </source>
</evidence>
<organism evidence="1 2">
    <name type="scientific">Parathielavia appendiculata</name>
    <dbReference type="NCBI Taxonomy" id="2587402"/>
    <lineage>
        <taxon>Eukaryota</taxon>
        <taxon>Fungi</taxon>
        <taxon>Dikarya</taxon>
        <taxon>Ascomycota</taxon>
        <taxon>Pezizomycotina</taxon>
        <taxon>Sordariomycetes</taxon>
        <taxon>Sordariomycetidae</taxon>
        <taxon>Sordariales</taxon>
        <taxon>Chaetomiaceae</taxon>
        <taxon>Parathielavia</taxon>
    </lineage>
</organism>
<evidence type="ECO:0000313" key="1">
    <source>
        <dbReference type="EMBL" id="KAK4127731.1"/>
    </source>
</evidence>
<dbReference type="GeneID" id="87827829"/>
<dbReference type="EMBL" id="MU853224">
    <property type="protein sequence ID" value="KAK4127731.1"/>
    <property type="molecule type" value="Genomic_DNA"/>
</dbReference>
<comment type="caution">
    <text evidence="1">The sequence shown here is derived from an EMBL/GenBank/DDBJ whole genome shotgun (WGS) entry which is preliminary data.</text>
</comment>
<dbReference type="InterPro" id="IPR011990">
    <property type="entry name" value="TPR-like_helical_dom_sf"/>
</dbReference>
<dbReference type="AlphaFoldDB" id="A0AAN6Z7A8"/>
<dbReference type="RefSeq" id="XP_062651502.1">
    <property type="nucleotide sequence ID" value="XM_062791060.1"/>
</dbReference>
<sequence length="243" mass="26713">MSDGDYVLRVDQLGDIVFLSEDDDRIPGCWRREQAKKGNNAMDLKTRGNACFPASKFRVAIESYLRTKQFDAALADAESATSTPMPSEKAFFRKAQALSSIMRLPRARALHDQGDQDGYSFLCEGAFAHAFVDGERSGGGGSNMTIRIDPEAETAVKLALGRLAPLEYEIEDGAVPGASAATVVVRKWGSFVDSVVDCWMLLRDAYRLVAPDLAAPAERYARIAYRTCFGEDDTFDVTYDNPN</sequence>
<protein>
    <submittedName>
        <fullName evidence="1">Uncharacterized protein</fullName>
    </submittedName>
</protein>
<dbReference type="SUPFAM" id="SSF48452">
    <property type="entry name" value="TPR-like"/>
    <property type="match status" value="1"/>
</dbReference>
<name>A0AAN6Z7A8_9PEZI</name>
<keyword evidence="2" id="KW-1185">Reference proteome</keyword>
<gene>
    <name evidence="1" type="ORF">N657DRAFT_631496</name>
</gene>
<reference evidence="1" key="2">
    <citation type="submission" date="2023-05" db="EMBL/GenBank/DDBJ databases">
        <authorList>
            <consortium name="Lawrence Berkeley National Laboratory"/>
            <person name="Steindorff A."/>
            <person name="Hensen N."/>
            <person name="Bonometti L."/>
            <person name="Westerberg I."/>
            <person name="Brannstrom I.O."/>
            <person name="Guillou S."/>
            <person name="Cros-Aarteil S."/>
            <person name="Calhoun S."/>
            <person name="Haridas S."/>
            <person name="Kuo A."/>
            <person name="Mondo S."/>
            <person name="Pangilinan J."/>
            <person name="Riley R."/>
            <person name="Labutti K."/>
            <person name="Andreopoulos B."/>
            <person name="Lipzen A."/>
            <person name="Chen C."/>
            <person name="Yanf M."/>
            <person name="Daum C."/>
            <person name="Ng V."/>
            <person name="Clum A."/>
            <person name="Ohm R."/>
            <person name="Martin F."/>
            <person name="Silar P."/>
            <person name="Natvig D."/>
            <person name="Lalanne C."/>
            <person name="Gautier V."/>
            <person name="Ament-Velasquez S.L."/>
            <person name="Kruys A."/>
            <person name="Hutchinson M.I."/>
            <person name="Powell A.J."/>
            <person name="Barry K."/>
            <person name="Miller A.N."/>
            <person name="Grigoriev I.V."/>
            <person name="Debuchy R."/>
            <person name="Gladieux P."/>
            <person name="Thoren M.H."/>
            <person name="Johannesson H."/>
        </authorList>
    </citation>
    <scope>NUCLEOTIDE SEQUENCE</scope>
    <source>
        <strain evidence="1">CBS 731.68</strain>
    </source>
</reference>